<dbReference type="EnsemblPlants" id="AUR62018749-RA">
    <property type="protein sequence ID" value="AUR62018749-RA:cds"/>
    <property type="gene ID" value="AUR62018749"/>
</dbReference>
<protein>
    <submittedName>
        <fullName evidence="2">Uncharacterized protein</fullName>
    </submittedName>
</protein>
<dbReference type="PANTHER" id="PTHR36072:SF2">
    <property type="entry name" value="OS01G0531000 PROTEIN"/>
    <property type="match status" value="1"/>
</dbReference>
<keyword evidence="3" id="KW-1185">Reference proteome</keyword>
<feature type="compositionally biased region" description="Basic residues" evidence="1">
    <location>
        <begin position="32"/>
        <end position="42"/>
    </location>
</feature>
<dbReference type="Pfam" id="PF04032">
    <property type="entry name" value="Rpr2"/>
    <property type="match status" value="1"/>
</dbReference>
<dbReference type="Gramene" id="AUR62018749-RA">
    <property type="protein sequence ID" value="AUR62018749-RA:cds"/>
    <property type="gene ID" value="AUR62018749"/>
</dbReference>
<feature type="region of interest" description="Disordered" evidence="1">
    <location>
        <begin position="252"/>
        <end position="408"/>
    </location>
</feature>
<evidence type="ECO:0000256" key="1">
    <source>
        <dbReference type="SAM" id="MobiDB-lite"/>
    </source>
</evidence>
<dbReference type="Proteomes" id="UP000596660">
    <property type="component" value="Unplaced"/>
</dbReference>
<dbReference type="AlphaFoldDB" id="A0A803LU55"/>
<evidence type="ECO:0000313" key="2">
    <source>
        <dbReference type="EnsemblPlants" id="AUR62018749-RA:cds"/>
    </source>
</evidence>
<accession>A0A803LU55</accession>
<dbReference type="InterPro" id="IPR007175">
    <property type="entry name" value="Rpr2/Snm1/Rpp21"/>
</dbReference>
<feature type="compositionally biased region" description="Basic residues" evidence="1">
    <location>
        <begin position="254"/>
        <end position="263"/>
    </location>
</feature>
<organism evidence="2 3">
    <name type="scientific">Chenopodium quinoa</name>
    <name type="common">Quinoa</name>
    <dbReference type="NCBI Taxonomy" id="63459"/>
    <lineage>
        <taxon>Eukaryota</taxon>
        <taxon>Viridiplantae</taxon>
        <taxon>Streptophyta</taxon>
        <taxon>Embryophyta</taxon>
        <taxon>Tracheophyta</taxon>
        <taxon>Spermatophyta</taxon>
        <taxon>Magnoliopsida</taxon>
        <taxon>eudicotyledons</taxon>
        <taxon>Gunneridae</taxon>
        <taxon>Pentapetalae</taxon>
        <taxon>Caryophyllales</taxon>
        <taxon>Chenopodiaceae</taxon>
        <taxon>Chenopodioideae</taxon>
        <taxon>Atripliceae</taxon>
        <taxon>Chenopodium</taxon>
    </lineage>
</organism>
<reference evidence="2" key="1">
    <citation type="journal article" date="2017" name="Nature">
        <title>The genome of Chenopodium quinoa.</title>
        <authorList>
            <person name="Jarvis D.E."/>
            <person name="Ho Y.S."/>
            <person name="Lightfoot D.J."/>
            <person name="Schmoeckel S.M."/>
            <person name="Li B."/>
            <person name="Borm T.J.A."/>
            <person name="Ohyanagi H."/>
            <person name="Mineta K."/>
            <person name="Michell C.T."/>
            <person name="Saber N."/>
            <person name="Kharbatia N.M."/>
            <person name="Rupper R.R."/>
            <person name="Sharp A.R."/>
            <person name="Dally N."/>
            <person name="Boughton B.A."/>
            <person name="Woo Y.H."/>
            <person name="Gao G."/>
            <person name="Schijlen E.G.W.M."/>
            <person name="Guo X."/>
            <person name="Momin A.A."/>
            <person name="Negrao S."/>
            <person name="Al-Babili S."/>
            <person name="Gehring C."/>
            <person name="Roessner U."/>
            <person name="Jung C."/>
            <person name="Murphy K."/>
            <person name="Arold S.T."/>
            <person name="Gojobori T."/>
            <person name="van der Linden C.G."/>
            <person name="van Loo E.N."/>
            <person name="Jellen E.N."/>
            <person name="Maughan P.J."/>
            <person name="Tester M."/>
        </authorList>
    </citation>
    <scope>NUCLEOTIDE SEQUENCE [LARGE SCALE GENOMIC DNA]</scope>
    <source>
        <strain evidence="2">cv. PI 614886</strain>
    </source>
</reference>
<dbReference type="OMA" id="ESPHDKC"/>
<feature type="compositionally biased region" description="Basic and acidic residues" evidence="1">
    <location>
        <begin position="315"/>
        <end position="350"/>
    </location>
</feature>
<proteinExistence type="predicted"/>
<evidence type="ECO:0000313" key="3">
    <source>
        <dbReference type="Proteomes" id="UP000596660"/>
    </source>
</evidence>
<reference evidence="2" key="2">
    <citation type="submission" date="2021-03" db="UniProtKB">
        <authorList>
            <consortium name="EnsemblPlants"/>
        </authorList>
    </citation>
    <scope>IDENTIFICATION</scope>
</reference>
<feature type="compositionally biased region" description="Low complexity" evidence="1">
    <location>
        <begin position="142"/>
        <end position="152"/>
    </location>
</feature>
<feature type="region of interest" description="Disordered" evidence="1">
    <location>
        <begin position="1"/>
        <end position="42"/>
    </location>
</feature>
<feature type="compositionally biased region" description="Polar residues" evidence="1">
    <location>
        <begin position="396"/>
        <end position="407"/>
    </location>
</feature>
<feature type="compositionally biased region" description="Polar residues" evidence="1">
    <location>
        <begin position="357"/>
        <end position="368"/>
    </location>
</feature>
<feature type="region of interest" description="Disordered" evidence="1">
    <location>
        <begin position="131"/>
        <end position="152"/>
    </location>
</feature>
<dbReference type="Gene3D" id="6.20.50.20">
    <property type="match status" value="1"/>
</dbReference>
<feature type="compositionally biased region" description="Polar residues" evidence="1">
    <location>
        <begin position="11"/>
        <end position="23"/>
    </location>
</feature>
<name>A0A803LU55_CHEQI</name>
<dbReference type="GO" id="GO:0006396">
    <property type="term" value="P:RNA processing"/>
    <property type="evidence" value="ECO:0007669"/>
    <property type="project" value="InterPro"/>
</dbReference>
<dbReference type="PANTHER" id="PTHR36072">
    <property type="entry name" value="OS01G0541600 PROTEIN"/>
    <property type="match status" value="1"/>
</dbReference>
<sequence>MGKRGKGRENGASSSSGFHTSLTLREEASGKKQSHNSKAVLKHKHLQSLAQWAAGLGQGKGKDEPSVGYLGALFGRRFAECETILQPGSNCTIRIEKNRAKRQRRSKTKTPTQNNVVYTCHFCLHRNLKRGTPKGHMKDLTPSKPISSKPKSVISAKKSKTNISNVKIGKEEISKVITAKANEENLNKVITAKANEEKLNKDITDKGDKENFSKVITDEATEAPAPAISNVCSSLTDAPTSSLAESGAKLLDSKRRKRKKPGLKRSTEETMVSSAPAEIEKGSGALKKRKKSWTTLKDIAESEKHDRNQRKRRHSDGTKGRDFMEFKKLAEEIAGPKEEGNTERRGDWQKGRVQASAGKSTRKGQVQASAGKIPRKGEEQAGEGRSSGKGEVQASEGRSSENGQKQASEGIKIFGALVLPKWTLSPEPKFQNG</sequence>